<keyword evidence="3" id="KW-1185">Reference proteome</keyword>
<sequence>MSKVVFKRRRHPAIDTKYFRSPVRYVCLFESTSSYPAAVSFKVDADTTNPEGNRAIRKKGKKKKQRERRGGEGEVERRRLKTKREEQELTAQRERKRERERGGEGREREEGERQGDERTSEGAKGRKKRVFRRVKRARGRRERRVRAGMRRDGRRWCMRKNFTREPANPRERFTSSARLPAASVSCAIPYAALGEATTVPEHNSHHVLVDRSVIDRTRLGHFNHPGITRFYGPSHDGARRLVSRQKSAIERRSNRRSYYKRPREASRRYCPREL</sequence>
<protein>
    <submittedName>
        <fullName evidence="2">Uncharacterized protein</fullName>
    </submittedName>
</protein>
<proteinExistence type="predicted"/>
<organism evidence="3">
    <name type="scientific">Acromyrmex echinatior</name>
    <name type="common">Panamanian leafcutter ant</name>
    <name type="synonym">Acromyrmex octospinosus echinatior</name>
    <dbReference type="NCBI Taxonomy" id="103372"/>
    <lineage>
        <taxon>Eukaryota</taxon>
        <taxon>Metazoa</taxon>
        <taxon>Ecdysozoa</taxon>
        <taxon>Arthropoda</taxon>
        <taxon>Hexapoda</taxon>
        <taxon>Insecta</taxon>
        <taxon>Pterygota</taxon>
        <taxon>Neoptera</taxon>
        <taxon>Endopterygota</taxon>
        <taxon>Hymenoptera</taxon>
        <taxon>Apocrita</taxon>
        <taxon>Aculeata</taxon>
        <taxon>Formicoidea</taxon>
        <taxon>Formicidae</taxon>
        <taxon>Myrmicinae</taxon>
        <taxon>Acromyrmex</taxon>
    </lineage>
</organism>
<feature type="compositionally biased region" description="Basic and acidic residues" evidence="1">
    <location>
        <begin position="261"/>
        <end position="274"/>
    </location>
</feature>
<feature type="region of interest" description="Disordered" evidence="1">
    <location>
        <begin position="244"/>
        <end position="274"/>
    </location>
</feature>
<dbReference type="AlphaFoldDB" id="F4WRL4"/>
<dbReference type="InParanoid" id="F4WRL4"/>
<feature type="compositionally biased region" description="Basic residues" evidence="1">
    <location>
        <begin position="55"/>
        <end position="67"/>
    </location>
</feature>
<reference evidence="2" key="1">
    <citation type="submission" date="2011-02" db="EMBL/GenBank/DDBJ databases">
        <title>The genome of the leaf-cutting ant Acromyrmex echinatior suggests key adaptations to social evolution and fungus farming.</title>
        <authorList>
            <person name="Nygaard S."/>
            <person name="Zhang G."/>
        </authorList>
    </citation>
    <scope>NUCLEOTIDE SEQUENCE</scope>
</reference>
<feature type="compositionally biased region" description="Basic residues" evidence="1">
    <location>
        <begin position="125"/>
        <end position="147"/>
    </location>
</feature>
<evidence type="ECO:0000313" key="3">
    <source>
        <dbReference type="Proteomes" id="UP000007755"/>
    </source>
</evidence>
<dbReference type="EMBL" id="GL888291">
    <property type="protein sequence ID" value="EGI63159.1"/>
    <property type="molecule type" value="Genomic_DNA"/>
</dbReference>
<name>F4WRL4_ACREC</name>
<accession>F4WRL4</accession>
<evidence type="ECO:0000256" key="1">
    <source>
        <dbReference type="SAM" id="MobiDB-lite"/>
    </source>
</evidence>
<dbReference type="Proteomes" id="UP000007755">
    <property type="component" value="Unassembled WGS sequence"/>
</dbReference>
<feature type="compositionally biased region" description="Basic and acidic residues" evidence="1">
    <location>
        <begin position="68"/>
        <end position="124"/>
    </location>
</feature>
<feature type="region of interest" description="Disordered" evidence="1">
    <location>
        <begin position="45"/>
        <end position="147"/>
    </location>
</feature>
<evidence type="ECO:0000313" key="2">
    <source>
        <dbReference type="EMBL" id="EGI63159.1"/>
    </source>
</evidence>
<gene>
    <name evidence="2" type="ORF">G5I_08467</name>
</gene>